<evidence type="ECO:0000313" key="3">
    <source>
        <dbReference type="Proteomes" id="UP000588491"/>
    </source>
</evidence>
<name>A0A7Y0PP74_9BACI</name>
<dbReference type="InterPro" id="IPR048147">
    <property type="entry name" value="CBO0543-like"/>
</dbReference>
<keyword evidence="3" id="KW-1185">Reference proteome</keyword>
<comment type="caution">
    <text evidence="2">The sequence shown here is derived from an EMBL/GenBank/DDBJ whole genome shotgun (WGS) entry which is preliminary data.</text>
</comment>
<proteinExistence type="predicted"/>
<protein>
    <submittedName>
        <fullName evidence="2">Uncharacterized protein</fullName>
    </submittedName>
</protein>
<feature type="transmembrane region" description="Helical" evidence="1">
    <location>
        <begin position="126"/>
        <end position="144"/>
    </location>
</feature>
<organism evidence="2 3">
    <name type="scientific">Niallia alba</name>
    <dbReference type="NCBI Taxonomy" id="2729105"/>
    <lineage>
        <taxon>Bacteria</taxon>
        <taxon>Bacillati</taxon>
        <taxon>Bacillota</taxon>
        <taxon>Bacilli</taxon>
        <taxon>Bacillales</taxon>
        <taxon>Bacillaceae</taxon>
        <taxon>Niallia</taxon>
    </lineage>
</organism>
<keyword evidence="1" id="KW-1133">Transmembrane helix</keyword>
<feature type="transmembrane region" description="Helical" evidence="1">
    <location>
        <begin position="156"/>
        <end position="176"/>
    </location>
</feature>
<gene>
    <name evidence="2" type="ORF">HHU08_22030</name>
</gene>
<keyword evidence="1" id="KW-0812">Transmembrane</keyword>
<feature type="transmembrane region" description="Helical" evidence="1">
    <location>
        <begin position="36"/>
        <end position="54"/>
    </location>
</feature>
<dbReference type="AlphaFoldDB" id="A0A7Y0PP74"/>
<feature type="transmembrane region" description="Helical" evidence="1">
    <location>
        <begin position="97"/>
        <end position="119"/>
    </location>
</feature>
<evidence type="ECO:0000313" key="2">
    <source>
        <dbReference type="EMBL" id="NMO79610.1"/>
    </source>
</evidence>
<reference evidence="2 3" key="1">
    <citation type="submission" date="2020-04" db="EMBL/GenBank/DDBJ databases">
        <title>Bacillus sp. UniB3 isolated from commercial digestive syrup.</title>
        <authorList>
            <person name="Thorat V."/>
            <person name="Kirdat K."/>
            <person name="Tiwarekar B."/>
            <person name="Yadav A."/>
        </authorList>
    </citation>
    <scope>NUCLEOTIDE SEQUENCE [LARGE SCALE GENOMIC DNA]</scope>
    <source>
        <strain evidence="2 3">UniB3</strain>
    </source>
</reference>
<accession>A0A7Y0PP74</accession>
<dbReference type="EMBL" id="JABBPK010000001">
    <property type="protein sequence ID" value="NMO79610.1"/>
    <property type="molecule type" value="Genomic_DNA"/>
</dbReference>
<sequence length="188" mass="22481">MNEQQRSMFDRLVSIQEKYTKEAQTYWSMYSNLDTWQFWVAVLMLVVPLVVLYFTIDRKRIFIIGFFGFAVHMLFSYVDAIGIRFGLWAYPYQLLPFLPSFSLDGSIIPIAIMLVYQWTLKHGKNFYLYATILAVIFGFGFKPLLTSLGLFEPYKWVNYFYIFLIYWFLYVGGYLVTKLFTKWQEGYE</sequence>
<keyword evidence="1" id="KW-0472">Membrane</keyword>
<dbReference type="RefSeq" id="WP_169189743.1">
    <property type="nucleotide sequence ID" value="NZ_JABBPK010000001.1"/>
</dbReference>
<evidence type="ECO:0000256" key="1">
    <source>
        <dbReference type="SAM" id="Phobius"/>
    </source>
</evidence>
<dbReference type="NCBIfam" id="NF041644">
    <property type="entry name" value="CBO0543_fam"/>
    <property type="match status" value="1"/>
</dbReference>
<dbReference type="Proteomes" id="UP000588491">
    <property type="component" value="Unassembled WGS sequence"/>
</dbReference>
<feature type="transmembrane region" description="Helical" evidence="1">
    <location>
        <begin position="61"/>
        <end position="85"/>
    </location>
</feature>